<keyword evidence="2 6" id="KW-0812">Transmembrane</keyword>
<keyword evidence="4 6" id="KW-0472">Membrane</keyword>
<dbReference type="PANTHER" id="PTHR11706:SF101">
    <property type="entry name" value="MANGANESE TRANSPORTER SMF1"/>
    <property type="match status" value="1"/>
</dbReference>
<dbReference type="GO" id="GO:0034755">
    <property type="term" value="P:iron ion transmembrane transport"/>
    <property type="evidence" value="ECO:0007669"/>
    <property type="project" value="TreeGrafter"/>
</dbReference>
<evidence type="ECO:0000256" key="3">
    <source>
        <dbReference type="ARBA" id="ARBA00022989"/>
    </source>
</evidence>
<reference evidence="7" key="2">
    <citation type="submission" date="2023-06" db="EMBL/GenBank/DDBJ databases">
        <authorList>
            <consortium name="Lawrence Berkeley National Laboratory"/>
            <person name="Haridas S."/>
            <person name="Hensen N."/>
            <person name="Bonometti L."/>
            <person name="Westerberg I."/>
            <person name="Brannstrom I.O."/>
            <person name="Guillou S."/>
            <person name="Cros-Aarteil S."/>
            <person name="Calhoun S."/>
            <person name="Kuo A."/>
            <person name="Mondo S."/>
            <person name="Pangilinan J."/>
            <person name="Riley R."/>
            <person name="Labutti K."/>
            <person name="Andreopoulos B."/>
            <person name="Lipzen A."/>
            <person name="Chen C."/>
            <person name="Yanf M."/>
            <person name="Daum C."/>
            <person name="Ng V."/>
            <person name="Clum A."/>
            <person name="Steindorff A."/>
            <person name="Ohm R."/>
            <person name="Martin F."/>
            <person name="Silar P."/>
            <person name="Natvig D."/>
            <person name="Lalanne C."/>
            <person name="Gautier V."/>
            <person name="Ament-Velasquez S.L."/>
            <person name="Kruys A."/>
            <person name="Hutchinson M.I."/>
            <person name="Powell A.J."/>
            <person name="Barry K."/>
            <person name="Miller A.N."/>
            <person name="Grigoriev I.V."/>
            <person name="Debuchy R."/>
            <person name="Gladieux P."/>
            <person name="Thoren M.H."/>
            <person name="Johannesson H."/>
        </authorList>
    </citation>
    <scope>NUCLEOTIDE SEQUENCE</scope>
    <source>
        <strain evidence="7">CBS 958.72</strain>
    </source>
</reference>
<evidence type="ECO:0000256" key="2">
    <source>
        <dbReference type="ARBA" id="ARBA00022692"/>
    </source>
</evidence>
<evidence type="ECO:0000256" key="1">
    <source>
        <dbReference type="ARBA" id="ARBA00004141"/>
    </source>
</evidence>
<feature type="region of interest" description="Disordered" evidence="5">
    <location>
        <begin position="123"/>
        <end position="150"/>
    </location>
</feature>
<gene>
    <name evidence="7" type="ORF">B0T24DRAFT_646306</name>
</gene>
<organism evidence="7 8">
    <name type="scientific">Lasiosphaeria ovina</name>
    <dbReference type="NCBI Taxonomy" id="92902"/>
    <lineage>
        <taxon>Eukaryota</taxon>
        <taxon>Fungi</taxon>
        <taxon>Dikarya</taxon>
        <taxon>Ascomycota</taxon>
        <taxon>Pezizomycotina</taxon>
        <taxon>Sordariomycetes</taxon>
        <taxon>Sordariomycetidae</taxon>
        <taxon>Sordariales</taxon>
        <taxon>Lasiosphaeriaceae</taxon>
        <taxon>Lasiosphaeria</taxon>
    </lineage>
</organism>
<dbReference type="GO" id="GO:0005886">
    <property type="term" value="C:plasma membrane"/>
    <property type="evidence" value="ECO:0007669"/>
    <property type="project" value="TreeGrafter"/>
</dbReference>
<accession>A0AAE0NML4</accession>
<protein>
    <submittedName>
        <fullName evidence="7">Uncharacterized protein</fullName>
    </submittedName>
</protein>
<feature type="transmembrane region" description="Helical" evidence="6">
    <location>
        <begin position="244"/>
        <end position="263"/>
    </location>
</feature>
<sequence>MGRFFGPASKIWPGWTLVPQSPMAPPSTTAAEDCCLVDLLGRRKDKLVRLTMFIGTAKAINLLVLAVVVCFCIQLSLIRDTPTALYQACGILGATVMPHSLYLGSGTVQPRLYDFNSKAGLLPPTPTSSPTTPASSTTDGSNSNAPKGGSGDKKMYMPSLEAIRFCLKYSIAELVICLFAFALFVNSAILIVAGASLYRVPGAPTLEPDLFGIHRRPAPIAPSIVIAGVVGRDGLDTALSGSQVALNIVLPFVTAPLIYFTSARKHMTVIPGMARCGASRAAAVAGDEEADGGGHDSRSSYRR</sequence>
<proteinExistence type="predicted"/>
<feature type="transmembrane region" description="Helical" evidence="6">
    <location>
        <begin position="84"/>
        <end position="103"/>
    </location>
</feature>
<dbReference type="GO" id="GO:0015086">
    <property type="term" value="F:cadmium ion transmembrane transporter activity"/>
    <property type="evidence" value="ECO:0007669"/>
    <property type="project" value="TreeGrafter"/>
</dbReference>
<feature type="compositionally biased region" description="Low complexity" evidence="5">
    <location>
        <begin position="128"/>
        <end position="138"/>
    </location>
</feature>
<dbReference type="Proteomes" id="UP001287356">
    <property type="component" value="Unassembled WGS sequence"/>
</dbReference>
<evidence type="ECO:0000256" key="4">
    <source>
        <dbReference type="ARBA" id="ARBA00023136"/>
    </source>
</evidence>
<name>A0AAE0NML4_9PEZI</name>
<dbReference type="GO" id="GO:0005384">
    <property type="term" value="F:manganese ion transmembrane transporter activity"/>
    <property type="evidence" value="ECO:0007669"/>
    <property type="project" value="TreeGrafter"/>
</dbReference>
<feature type="transmembrane region" description="Helical" evidence="6">
    <location>
        <begin position="174"/>
        <end position="198"/>
    </location>
</feature>
<dbReference type="EMBL" id="JAULSN010000001">
    <property type="protein sequence ID" value="KAK3384342.1"/>
    <property type="molecule type" value="Genomic_DNA"/>
</dbReference>
<comment type="subcellular location">
    <subcellularLocation>
        <location evidence="1">Membrane</location>
        <topology evidence="1">Multi-pass membrane protein</topology>
    </subcellularLocation>
</comment>
<evidence type="ECO:0000313" key="8">
    <source>
        <dbReference type="Proteomes" id="UP001287356"/>
    </source>
</evidence>
<reference evidence="7" key="1">
    <citation type="journal article" date="2023" name="Mol. Phylogenet. Evol.">
        <title>Genome-scale phylogeny and comparative genomics of the fungal order Sordariales.</title>
        <authorList>
            <person name="Hensen N."/>
            <person name="Bonometti L."/>
            <person name="Westerberg I."/>
            <person name="Brannstrom I.O."/>
            <person name="Guillou S."/>
            <person name="Cros-Aarteil S."/>
            <person name="Calhoun S."/>
            <person name="Haridas S."/>
            <person name="Kuo A."/>
            <person name="Mondo S."/>
            <person name="Pangilinan J."/>
            <person name="Riley R."/>
            <person name="LaButti K."/>
            <person name="Andreopoulos B."/>
            <person name="Lipzen A."/>
            <person name="Chen C."/>
            <person name="Yan M."/>
            <person name="Daum C."/>
            <person name="Ng V."/>
            <person name="Clum A."/>
            <person name="Steindorff A."/>
            <person name="Ohm R.A."/>
            <person name="Martin F."/>
            <person name="Silar P."/>
            <person name="Natvig D.O."/>
            <person name="Lalanne C."/>
            <person name="Gautier V."/>
            <person name="Ament-Velasquez S.L."/>
            <person name="Kruys A."/>
            <person name="Hutchinson M.I."/>
            <person name="Powell A.J."/>
            <person name="Barry K."/>
            <person name="Miller A.N."/>
            <person name="Grigoriev I.V."/>
            <person name="Debuchy R."/>
            <person name="Gladieux P."/>
            <person name="Hiltunen Thoren M."/>
            <person name="Johannesson H."/>
        </authorList>
    </citation>
    <scope>NUCLEOTIDE SEQUENCE</scope>
    <source>
        <strain evidence="7">CBS 958.72</strain>
    </source>
</reference>
<evidence type="ECO:0000256" key="5">
    <source>
        <dbReference type="SAM" id="MobiDB-lite"/>
    </source>
</evidence>
<dbReference type="PRINTS" id="PR00447">
    <property type="entry name" value="NATRESASSCMP"/>
</dbReference>
<dbReference type="AlphaFoldDB" id="A0AAE0NML4"/>
<dbReference type="InterPro" id="IPR001046">
    <property type="entry name" value="NRAMP_fam"/>
</dbReference>
<dbReference type="PANTHER" id="PTHR11706">
    <property type="entry name" value="SOLUTE CARRIER PROTEIN FAMILY 11 MEMBER"/>
    <property type="match status" value="1"/>
</dbReference>
<keyword evidence="8" id="KW-1185">Reference proteome</keyword>
<keyword evidence="3 6" id="KW-1133">Transmembrane helix</keyword>
<feature type="transmembrane region" description="Helical" evidence="6">
    <location>
        <begin position="50"/>
        <end position="78"/>
    </location>
</feature>
<evidence type="ECO:0000313" key="7">
    <source>
        <dbReference type="EMBL" id="KAK3384342.1"/>
    </source>
</evidence>
<comment type="caution">
    <text evidence="7">The sequence shown here is derived from an EMBL/GenBank/DDBJ whole genome shotgun (WGS) entry which is preliminary data.</text>
</comment>
<dbReference type="GO" id="GO:0030026">
    <property type="term" value="P:intracellular manganese ion homeostasis"/>
    <property type="evidence" value="ECO:0007669"/>
    <property type="project" value="TreeGrafter"/>
</dbReference>
<evidence type="ECO:0000256" key="6">
    <source>
        <dbReference type="SAM" id="Phobius"/>
    </source>
</evidence>